<evidence type="ECO:0000256" key="3">
    <source>
        <dbReference type="ARBA" id="ARBA00023125"/>
    </source>
</evidence>
<evidence type="ECO:0000313" key="7">
    <source>
        <dbReference type="Proteomes" id="UP000319296"/>
    </source>
</evidence>
<dbReference type="InterPro" id="IPR000847">
    <property type="entry name" value="LysR_HTH_N"/>
</dbReference>
<dbReference type="SUPFAM" id="SSF53850">
    <property type="entry name" value="Periplasmic binding protein-like II"/>
    <property type="match status" value="1"/>
</dbReference>
<protein>
    <submittedName>
        <fullName evidence="6">LysR family transcriptional regulator</fullName>
    </submittedName>
</protein>
<keyword evidence="2" id="KW-0805">Transcription regulation</keyword>
<keyword evidence="4" id="KW-0804">Transcription</keyword>
<evidence type="ECO:0000256" key="2">
    <source>
        <dbReference type="ARBA" id="ARBA00023015"/>
    </source>
</evidence>
<evidence type="ECO:0000313" key="6">
    <source>
        <dbReference type="EMBL" id="RZD18955.1"/>
    </source>
</evidence>
<name>A0A519BNV7_9DELT</name>
<keyword evidence="3" id="KW-0238">DNA-binding</keyword>
<dbReference type="Gene3D" id="1.10.10.10">
    <property type="entry name" value="Winged helix-like DNA-binding domain superfamily/Winged helix DNA-binding domain"/>
    <property type="match status" value="1"/>
</dbReference>
<dbReference type="InterPro" id="IPR050950">
    <property type="entry name" value="HTH-type_LysR_regulators"/>
</dbReference>
<sequence>MNNIYIQYEEKLMTLNQLAVLIKIIELQSFSKAAEELYITQPGVSHSISDLENELGIKLIERGKDGICTTETGDKVLKHARLIISSMEQIRQEVAASLGLKTGQLKIGSFGSVSTNFLPGIMRLFKLRYPKIDLKIFEGTEGEIRDWILSRTIDIGFITFPCNTLETIPVISDDMMVVLPETHPLAVKNSIGIEELAKYPMMITWNSNCQILVKKAFKSSTGKLPPWKYKVSNIGTLLAMIKEGLGIAIIPKFALPEDLPNVRILPLKPALKRRIGLASITPFADMSPAASAFAELTQKWIKNNIKS</sequence>
<dbReference type="EMBL" id="SGBB01000004">
    <property type="protein sequence ID" value="RZD18955.1"/>
    <property type="molecule type" value="Genomic_DNA"/>
</dbReference>
<evidence type="ECO:0000256" key="4">
    <source>
        <dbReference type="ARBA" id="ARBA00023163"/>
    </source>
</evidence>
<dbReference type="GO" id="GO:0005829">
    <property type="term" value="C:cytosol"/>
    <property type="evidence" value="ECO:0007669"/>
    <property type="project" value="TreeGrafter"/>
</dbReference>
<dbReference type="Proteomes" id="UP000319296">
    <property type="component" value="Unassembled WGS sequence"/>
</dbReference>
<dbReference type="InterPro" id="IPR036388">
    <property type="entry name" value="WH-like_DNA-bd_sf"/>
</dbReference>
<proteinExistence type="inferred from homology"/>
<organism evidence="6 7">
    <name type="scientific">Candidatus Acididesulfobacter diazotrophicus</name>
    <dbReference type="NCBI Taxonomy" id="2597226"/>
    <lineage>
        <taxon>Bacteria</taxon>
        <taxon>Deltaproteobacteria</taxon>
        <taxon>Candidatus Acidulodesulfobacterales</taxon>
        <taxon>Candidatus Acididesulfobacter</taxon>
    </lineage>
</organism>
<comment type="similarity">
    <text evidence="1">Belongs to the LysR transcriptional regulatory family.</text>
</comment>
<dbReference type="Gene3D" id="3.40.190.290">
    <property type="match status" value="1"/>
</dbReference>
<dbReference type="PANTHER" id="PTHR30419:SF24">
    <property type="entry name" value="HTH-TYPE TRANSCRIPTIONAL REGULATOR CZCR"/>
    <property type="match status" value="1"/>
</dbReference>
<dbReference type="GO" id="GO:0003677">
    <property type="term" value="F:DNA binding"/>
    <property type="evidence" value="ECO:0007669"/>
    <property type="project" value="UniProtKB-KW"/>
</dbReference>
<dbReference type="PROSITE" id="PS50931">
    <property type="entry name" value="HTH_LYSR"/>
    <property type="match status" value="1"/>
</dbReference>
<dbReference type="SUPFAM" id="SSF46785">
    <property type="entry name" value="Winged helix' DNA-binding domain"/>
    <property type="match status" value="1"/>
</dbReference>
<gene>
    <name evidence="6" type="ORF">EVG15_03855</name>
</gene>
<reference evidence="6 7" key="1">
    <citation type="journal article" date="2019" name="ISME J.">
        <title>Insights into ecological role of a new deltaproteobacterial order Candidatus Acidulodesulfobacterales by metagenomics and metatranscriptomics.</title>
        <authorList>
            <person name="Tan S."/>
            <person name="Liu J."/>
            <person name="Fang Y."/>
            <person name="Hedlund B.P."/>
            <person name="Lian Z.H."/>
            <person name="Huang L.Y."/>
            <person name="Li J.T."/>
            <person name="Huang L.N."/>
            <person name="Li W.J."/>
            <person name="Jiang H.C."/>
            <person name="Dong H.L."/>
            <person name="Shu W.S."/>
        </authorList>
    </citation>
    <scope>NUCLEOTIDE SEQUENCE [LARGE SCALE GENOMIC DNA]</scope>
    <source>
        <strain evidence="6">AP1</strain>
    </source>
</reference>
<comment type="caution">
    <text evidence="6">The sequence shown here is derived from an EMBL/GenBank/DDBJ whole genome shotgun (WGS) entry which is preliminary data.</text>
</comment>
<dbReference type="CDD" id="cd05466">
    <property type="entry name" value="PBP2_LTTR_substrate"/>
    <property type="match status" value="1"/>
</dbReference>
<evidence type="ECO:0000259" key="5">
    <source>
        <dbReference type="PROSITE" id="PS50931"/>
    </source>
</evidence>
<dbReference type="FunFam" id="1.10.10.10:FF:000001">
    <property type="entry name" value="LysR family transcriptional regulator"/>
    <property type="match status" value="1"/>
</dbReference>
<dbReference type="InterPro" id="IPR005119">
    <property type="entry name" value="LysR_subst-bd"/>
</dbReference>
<dbReference type="InterPro" id="IPR036390">
    <property type="entry name" value="WH_DNA-bd_sf"/>
</dbReference>
<evidence type="ECO:0000256" key="1">
    <source>
        <dbReference type="ARBA" id="ARBA00009437"/>
    </source>
</evidence>
<dbReference type="Pfam" id="PF00126">
    <property type="entry name" value="HTH_1"/>
    <property type="match status" value="1"/>
</dbReference>
<feature type="domain" description="HTH lysR-type" evidence="5">
    <location>
        <begin position="13"/>
        <end position="70"/>
    </location>
</feature>
<dbReference type="AlphaFoldDB" id="A0A519BNV7"/>
<accession>A0A519BNV7</accession>
<dbReference type="PANTHER" id="PTHR30419">
    <property type="entry name" value="HTH-TYPE TRANSCRIPTIONAL REGULATOR YBHD"/>
    <property type="match status" value="1"/>
</dbReference>
<dbReference type="PRINTS" id="PR00039">
    <property type="entry name" value="HTHLYSR"/>
</dbReference>
<dbReference type="GO" id="GO:0003700">
    <property type="term" value="F:DNA-binding transcription factor activity"/>
    <property type="evidence" value="ECO:0007669"/>
    <property type="project" value="InterPro"/>
</dbReference>
<dbReference type="Pfam" id="PF03466">
    <property type="entry name" value="LysR_substrate"/>
    <property type="match status" value="1"/>
</dbReference>